<dbReference type="Proteomes" id="UP000298050">
    <property type="component" value="Unassembled WGS sequence"/>
</dbReference>
<comment type="caution">
    <text evidence="2">The sequence shown here is derived from an EMBL/GenBank/DDBJ whole genome shotgun (WGS) entry which is preliminary data.</text>
</comment>
<proteinExistence type="predicted"/>
<dbReference type="AlphaFoldDB" id="A0A4Z0M9U9"/>
<accession>A0A4Z0M9U9</accession>
<name>A0A4Z0M9U9_9GAMM</name>
<dbReference type="EMBL" id="SRLE01000001">
    <property type="protein sequence ID" value="TGD76065.1"/>
    <property type="molecule type" value="Genomic_DNA"/>
</dbReference>
<dbReference type="RefSeq" id="WP_135440642.1">
    <property type="nucleotide sequence ID" value="NZ_SRLE01000001.1"/>
</dbReference>
<dbReference type="OrthoDB" id="178023at2"/>
<evidence type="ECO:0000313" key="3">
    <source>
        <dbReference type="Proteomes" id="UP000298050"/>
    </source>
</evidence>
<evidence type="ECO:0000313" key="2">
    <source>
        <dbReference type="EMBL" id="TGD76065.1"/>
    </source>
</evidence>
<dbReference type="Pfam" id="PF07044">
    <property type="entry name" value="DUF1329"/>
    <property type="match status" value="1"/>
</dbReference>
<dbReference type="Gene3D" id="2.50.20.10">
    <property type="entry name" value="Lipoprotein localisation LolA/LolB/LppX"/>
    <property type="match status" value="1"/>
</dbReference>
<organism evidence="2 3">
    <name type="scientific">Mangrovimicrobium sediminis</name>
    <dbReference type="NCBI Taxonomy" id="2562682"/>
    <lineage>
        <taxon>Bacteria</taxon>
        <taxon>Pseudomonadati</taxon>
        <taxon>Pseudomonadota</taxon>
        <taxon>Gammaproteobacteria</taxon>
        <taxon>Cellvibrionales</taxon>
        <taxon>Halieaceae</taxon>
        <taxon>Mangrovimicrobium</taxon>
    </lineage>
</organism>
<feature type="chain" id="PRO_5021349796" evidence="1">
    <location>
        <begin position="23"/>
        <end position="454"/>
    </location>
</feature>
<protein>
    <submittedName>
        <fullName evidence="2">DUF1329 domain-containing protein</fullName>
    </submittedName>
</protein>
<sequence length="454" mass="51285">MQNTARKLITATLLCLSCAAQAKITPEQAARLGGDELTPVGAERAGNAAGTIPAWTGGLSELPAGYTPGERLVDPYADEKPLFNISAANYQEHEDHLTVGQIALLKRYPDTYRMPVYPTHRSARLTDAEYAAIKQQATEVELAEGGNGMINYSASVPFPIPASGVEVIWNHIARFRTPNVGLSRRYTQIPVQTNGAFAPVLFEEPSIYAARVPDNPYPNRLFVFIQRILAPARLEGDVLLVHENINQVVEPRSAWIYNAGQRRVRRAPNIAYDGPGTAADGLRTSDDLDMYNGSPDRYNWELKGKREIYIPYNSYRLRDGGLKYSDIIQPGHMNPDYTRFELHRVWVVDATLKEGARHIYARRTFYIDEDTWQIAAADIYDGRGELWRVRDNHEMMHYQVSVPWTAVETLYDLNSGRYLLTGLDNEEKGYQYNFDYQGSFEDFTPAALRRAGRR</sequence>
<dbReference type="CDD" id="cd16329">
    <property type="entry name" value="LolA_like"/>
    <property type="match status" value="1"/>
</dbReference>
<feature type="signal peptide" evidence="1">
    <location>
        <begin position="1"/>
        <end position="22"/>
    </location>
</feature>
<keyword evidence="3" id="KW-1185">Reference proteome</keyword>
<dbReference type="InterPro" id="IPR010752">
    <property type="entry name" value="DUF1329"/>
</dbReference>
<gene>
    <name evidence="2" type="ORF">E4634_00505</name>
</gene>
<evidence type="ECO:0000256" key="1">
    <source>
        <dbReference type="SAM" id="SignalP"/>
    </source>
</evidence>
<reference evidence="2 3" key="1">
    <citation type="submission" date="2019-04" db="EMBL/GenBank/DDBJ databases">
        <title>Taxonomy of novel Haliea sp. from mangrove soil of West Coast of India.</title>
        <authorList>
            <person name="Verma A."/>
            <person name="Kumar P."/>
            <person name="Krishnamurthi S."/>
        </authorList>
    </citation>
    <scope>NUCLEOTIDE SEQUENCE [LARGE SCALE GENOMIC DNA]</scope>
    <source>
        <strain evidence="2 3">SAOS-164</strain>
    </source>
</reference>
<keyword evidence="1" id="KW-0732">Signal</keyword>